<feature type="compositionally biased region" description="Gly residues" evidence="1">
    <location>
        <begin position="67"/>
        <end position="82"/>
    </location>
</feature>
<evidence type="ECO:0000313" key="2">
    <source>
        <dbReference type="EMBL" id="OUM71641.1"/>
    </source>
</evidence>
<evidence type="ECO:0000313" key="3">
    <source>
        <dbReference type="Proteomes" id="UP000195440"/>
    </source>
</evidence>
<sequence>MSRLQTLVSLDGIMLPIEPATVLVRLAIYQPYPPSEYRAKPMKKISQGTGGAGGQAEVDGDDSIALGGHGGEAVLGDGGPGGNARVKGDRSTGVGGQGGRGGAGPGQPGGDVIIEQDDVFMAGGQGGESSQIDGRGGRGGRSYGFHLFGMPTRAHIKPPYGLPHCEPGRGGDAPDTPQYMARKLIVIGLKERYFIEKSITPCDLETVWYDRTIVDLVWLNETLSLRGYHWRVSTVDNEYEFSDSPAVDTPQK</sequence>
<evidence type="ECO:0000256" key="1">
    <source>
        <dbReference type="SAM" id="MobiDB-lite"/>
    </source>
</evidence>
<feature type="region of interest" description="Disordered" evidence="1">
    <location>
        <begin position="44"/>
        <end position="109"/>
    </location>
</feature>
<dbReference type="Proteomes" id="UP000195440">
    <property type="component" value="Unassembled WGS sequence"/>
</dbReference>
<proteinExistence type="predicted"/>
<dbReference type="AlphaFoldDB" id="A0A1Y3NZH0"/>
<dbReference type="EMBL" id="LOHF01000024">
    <property type="protein sequence ID" value="OUM71641.1"/>
    <property type="molecule type" value="Genomic_DNA"/>
</dbReference>
<comment type="caution">
    <text evidence="2">The sequence shown here is derived from an EMBL/GenBank/DDBJ whole genome shotgun (WGS) entry which is preliminary data.</text>
</comment>
<protein>
    <submittedName>
        <fullName evidence="2">Uncharacterized protein</fullName>
    </submittedName>
</protein>
<gene>
    <name evidence="2" type="ORF">AUC60_21995</name>
</gene>
<name>A0A1Y3NZH0_9PSED</name>
<feature type="compositionally biased region" description="Gly residues" evidence="1">
    <location>
        <begin position="93"/>
        <end position="109"/>
    </location>
</feature>
<organism evidence="2 3">
    <name type="scientific">Pseudomonas caspiana</name>
    <dbReference type="NCBI Taxonomy" id="1451454"/>
    <lineage>
        <taxon>Bacteria</taxon>
        <taxon>Pseudomonadati</taxon>
        <taxon>Pseudomonadota</taxon>
        <taxon>Gammaproteobacteria</taxon>
        <taxon>Pseudomonadales</taxon>
        <taxon>Pseudomonadaceae</taxon>
        <taxon>Pseudomonas</taxon>
    </lineage>
</organism>
<accession>A0A1Y3NZH0</accession>
<keyword evidence="3" id="KW-1185">Reference proteome</keyword>
<reference evidence="2 3" key="1">
    <citation type="journal article" date="2017" name="Syst. Appl. Microbiol.">
        <title>Pseudomonas caspiana sp. nov., a citrus pathogen in the Pseudomonas syringae phylogenetic group.</title>
        <authorList>
            <person name="Busquets A."/>
            <person name="Gomila M."/>
            <person name="Beiki F."/>
            <person name="Mulet M."/>
            <person name="Rahimian H."/>
            <person name="Garcia-Valdes E."/>
            <person name="Lalucat J."/>
        </authorList>
    </citation>
    <scope>NUCLEOTIDE SEQUENCE [LARGE SCALE GENOMIC DNA]</scope>
    <source>
        <strain evidence="2 3">FBF102</strain>
    </source>
</reference>